<gene>
    <name evidence="1" type="ORF">POL58_16570</name>
</gene>
<dbReference type="EMBL" id="JAQNDN010000007">
    <property type="protein sequence ID" value="MDC0669370.1"/>
    <property type="molecule type" value="Genomic_DNA"/>
</dbReference>
<name>A0ABT5B6T1_9BACT</name>
<accession>A0ABT5B6T1</accession>
<comment type="caution">
    <text evidence="1">The sequence shown here is derived from an EMBL/GenBank/DDBJ whole genome shotgun (WGS) entry which is preliminary data.</text>
</comment>
<evidence type="ECO:0000313" key="2">
    <source>
        <dbReference type="Proteomes" id="UP001217838"/>
    </source>
</evidence>
<reference evidence="1 2" key="1">
    <citation type="submission" date="2022-11" db="EMBL/GenBank/DDBJ databases">
        <title>Minimal conservation of predation-associated metabolite biosynthetic gene clusters underscores biosynthetic potential of Myxococcota including descriptions for ten novel species: Archangium lansinium sp. nov., Myxococcus landrumus sp. nov., Nannocystis bai.</title>
        <authorList>
            <person name="Ahearne A."/>
            <person name="Stevens C."/>
            <person name="Dowd S."/>
        </authorList>
    </citation>
    <scope>NUCLEOTIDE SEQUENCE [LARGE SCALE GENOMIC DNA]</scope>
    <source>
        <strain evidence="1 2">NCELM</strain>
    </source>
</reference>
<proteinExistence type="predicted"/>
<dbReference type="RefSeq" id="WP_271999187.1">
    <property type="nucleotide sequence ID" value="NZ_JAQNDN010000007.1"/>
</dbReference>
<organism evidence="1 2">
    <name type="scientific">Nannocystis radixulma</name>
    <dbReference type="NCBI Taxonomy" id="2995305"/>
    <lineage>
        <taxon>Bacteria</taxon>
        <taxon>Pseudomonadati</taxon>
        <taxon>Myxococcota</taxon>
        <taxon>Polyangia</taxon>
        <taxon>Nannocystales</taxon>
        <taxon>Nannocystaceae</taxon>
        <taxon>Nannocystis</taxon>
    </lineage>
</organism>
<sequence length="91" mass="9968">MRWFFGGNVGAAFMAGMLLHCADEQPSEKVAGEYAIRLGPPVPLPMAGDIGLTDIAETDCYLDRVFNGYRSAFDYHLYTFGAGCTSMNLTY</sequence>
<protein>
    <submittedName>
        <fullName evidence="1">Uncharacterized protein</fullName>
    </submittedName>
</protein>
<keyword evidence="2" id="KW-1185">Reference proteome</keyword>
<dbReference type="Proteomes" id="UP001217838">
    <property type="component" value="Unassembled WGS sequence"/>
</dbReference>
<evidence type="ECO:0000313" key="1">
    <source>
        <dbReference type="EMBL" id="MDC0669370.1"/>
    </source>
</evidence>